<accession>G0TS43</accession>
<dbReference type="GO" id="GO:0061630">
    <property type="term" value="F:ubiquitin protein ligase activity"/>
    <property type="evidence" value="ECO:0007669"/>
    <property type="project" value="UniProtKB-UniRule"/>
</dbReference>
<dbReference type="InterPro" id="IPR001680">
    <property type="entry name" value="WD40_rpt"/>
</dbReference>
<keyword evidence="12 14" id="KW-0234">DNA repair</keyword>
<keyword evidence="13 14" id="KW-0539">Nucleus</keyword>
<protein>
    <recommendedName>
        <fullName evidence="14">Pre-mRNA-processing factor 19</fullName>
        <ecNumber evidence="14">2.3.2.27</ecNumber>
    </recommendedName>
</protein>
<dbReference type="OMA" id="VIYQFNT"/>
<gene>
    <name evidence="16" type="ORF">TVY486_0201810</name>
</gene>
<evidence type="ECO:0000256" key="12">
    <source>
        <dbReference type="ARBA" id="ARBA00023204"/>
    </source>
</evidence>
<dbReference type="SUPFAM" id="SSF50978">
    <property type="entry name" value="WD40 repeat-like"/>
    <property type="match status" value="1"/>
</dbReference>
<organism evidence="16">
    <name type="scientific">Trypanosoma vivax (strain Y486)</name>
    <dbReference type="NCBI Taxonomy" id="1055687"/>
    <lineage>
        <taxon>Eukaryota</taxon>
        <taxon>Discoba</taxon>
        <taxon>Euglenozoa</taxon>
        <taxon>Kinetoplastea</taxon>
        <taxon>Metakinetoplastina</taxon>
        <taxon>Trypanosomatida</taxon>
        <taxon>Trypanosomatidae</taxon>
        <taxon>Trypanosoma</taxon>
        <taxon>Duttonella</taxon>
    </lineage>
</organism>
<dbReference type="GO" id="GO:0000398">
    <property type="term" value="P:mRNA splicing, via spliceosome"/>
    <property type="evidence" value="ECO:0007669"/>
    <property type="project" value="InterPro"/>
</dbReference>
<keyword evidence="8" id="KW-0677">Repeat</keyword>
<comment type="similarity">
    <text evidence="3 14">Belongs to the WD repeat PRP19 family.</text>
</comment>
<evidence type="ECO:0000256" key="8">
    <source>
        <dbReference type="ARBA" id="ARBA00022737"/>
    </source>
</evidence>
<evidence type="ECO:0000256" key="2">
    <source>
        <dbReference type="ARBA" id="ARBA00004906"/>
    </source>
</evidence>
<comment type="catalytic activity">
    <reaction evidence="14">
        <text>S-ubiquitinyl-[E2 ubiquitin-conjugating enzyme]-L-cysteine + [acceptor protein]-L-lysine = [E2 ubiquitin-conjugating enzyme]-L-cysteine + N(6)-ubiquitinyl-[acceptor protein]-L-lysine.</text>
        <dbReference type="EC" id="2.3.2.27"/>
    </reaction>
</comment>
<dbReference type="InterPro" id="IPR013083">
    <property type="entry name" value="Znf_RING/FYVE/PHD"/>
</dbReference>
<evidence type="ECO:0000256" key="1">
    <source>
        <dbReference type="ARBA" id="ARBA00004123"/>
    </source>
</evidence>
<evidence type="ECO:0000256" key="6">
    <source>
        <dbReference type="ARBA" id="ARBA00022679"/>
    </source>
</evidence>
<dbReference type="Gene3D" id="3.30.40.10">
    <property type="entry name" value="Zinc/RING finger domain, C3HC4 (zinc finger)"/>
    <property type="match status" value="1"/>
</dbReference>
<comment type="function">
    <text evidence="14">Ubiquitin-protein ligase which is mainly involved pre-mRNA splicing and DNA repair. Required for pre-mRNA splicing as component of the spliceosome.</text>
</comment>
<dbReference type="Pfam" id="PF04564">
    <property type="entry name" value="U-box"/>
    <property type="match status" value="1"/>
</dbReference>
<comment type="pathway">
    <text evidence="2 14">Protein modification; protein ubiquitination.</text>
</comment>
<dbReference type="InterPro" id="IPR003613">
    <property type="entry name" value="Ubox_domain"/>
</dbReference>
<comment type="subcellular location">
    <subcellularLocation>
        <location evidence="1 14">Nucleus</location>
    </subcellularLocation>
</comment>
<dbReference type="VEuPathDB" id="TriTrypDB:TvY486_0201810"/>
<dbReference type="GO" id="GO:0006281">
    <property type="term" value="P:DNA repair"/>
    <property type="evidence" value="ECO:0007669"/>
    <property type="project" value="UniProtKB-KW"/>
</dbReference>
<dbReference type="PANTHER" id="PTHR43995:SF1">
    <property type="entry name" value="PRE-MRNA-PROCESSING FACTOR 19"/>
    <property type="match status" value="1"/>
</dbReference>
<dbReference type="PANTHER" id="PTHR43995">
    <property type="entry name" value="PRE-MRNA-PROCESSING FACTOR 19"/>
    <property type="match status" value="1"/>
</dbReference>
<keyword evidence="11 14" id="KW-0508">mRNA splicing</keyword>
<sequence length="514" mass="54740">MFCCISNRIPHEPVVSRTSGCLYERSLIEKYIEEHARCPVTGEPLRKDDLIAVRATPLSGTTVVNAQVACETIPGMLAKLHSQWDAVMLEQFSLRQQLTQTQQELAHAIHQYEAACRVIATFIKDGGTTGFSHLDAEVEKAGAPPSGGPEDRGGTNALLPESVKRDLSEYDGIQRAKRKTRLPPPSLASEQHIRDMVEEGSIDLGRIPRAVAFAMEGNIFVAFEDAVIACCDVRSSSVKTVGLGHEGAVRHIVTYGAEGNSDLTGNSSLCVVSGSDDATLRLWKCDAETLVCQGIVRQHRSGIVGLSKVVAGHILVSASATDIGLVDITRMDSISSVAASAEGLSGITCLGVHPYGSLAAVGVEGAGFCIWNTSEMCLDTSVSLEVGGSDVCAVAFNADCFTLATGLRSGGALLWDLRKLSCPMYEIQPMDARGASPLPDEVLSTVLFDDYGKYLAVGGRGVRLFDWSTLQERREPLSTLSAGSQLVTDVCWGVDALTLVSCSVDGKLKIYGSA</sequence>
<evidence type="ECO:0000259" key="15">
    <source>
        <dbReference type="SMART" id="SM00504"/>
    </source>
</evidence>
<evidence type="ECO:0000313" key="16">
    <source>
        <dbReference type="EMBL" id="CCC46767.1"/>
    </source>
</evidence>
<evidence type="ECO:0000256" key="3">
    <source>
        <dbReference type="ARBA" id="ARBA00006388"/>
    </source>
</evidence>
<evidence type="ECO:0000256" key="7">
    <source>
        <dbReference type="ARBA" id="ARBA00022728"/>
    </source>
</evidence>
<evidence type="ECO:0000256" key="5">
    <source>
        <dbReference type="ARBA" id="ARBA00022664"/>
    </source>
</evidence>
<dbReference type="FunFam" id="3.30.40.10:FF:000027">
    <property type="entry name" value="Pre-mRNA-processing factor 19, putative"/>
    <property type="match status" value="1"/>
</dbReference>
<keyword evidence="5 14" id="KW-0507">mRNA processing</keyword>
<dbReference type="GO" id="GO:0005737">
    <property type="term" value="C:cytoplasm"/>
    <property type="evidence" value="ECO:0007669"/>
    <property type="project" value="TreeGrafter"/>
</dbReference>
<dbReference type="Gene3D" id="2.130.10.10">
    <property type="entry name" value="YVTN repeat-like/Quinoprotein amine dehydrogenase"/>
    <property type="match status" value="1"/>
</dbReference>
<dbReference type="UniPathway" id="UPA00143"/>
<dbReference type="AlphaFoldDB" id="G0TS43"/>
<keyword evidence="7 14" id="KW-0747">Spliceosome</keyword>
<keyword evidence="10 14" id="KW-0833">Ubl conjugation pathway</keyword>
<dbReference type="Pfam" id="PF00400">
    <property type="entry name" value="WD40"/>
    <property type="match status" value="2"/>
</dbReference>
<keyword evidence="9 14" id="KW-0227">DNA damage</keyword>
<dbReference type="GO" id="GO:0070534">
    <property type="term" value="P:protein K63-linked ubiquitination"/>
    <property type="evidence" value="ECO:0007669"/>
    <property type="project" value="UniProtKB-UniRule"/>
</dbReference>
<evidence type="ECO:0000256" key="9">
    <source>
        <dbReference type="ARBA" id="ARBA00022763"/>
    </source>
</evidence>
<feature type="domain" description="U-box" evidence="15">
    <location>
        <begin position="1"/>
        <end position="60"/>
    </location>
</feature>
<evidence type="ECO:0000256" key="4">
    <source>
        <dbReference type="ARBA" id="ARBA00022574"/>
    </source>
</evidence>
<dbReference type="EC" id="2.3.2.27" evidence="14"/>
<dbReference type="SMART" id="SM00504">
    <property type="entry name" value="Ubox"/>
    <property type="match status" value="1"/>
</dbReference>
<dbReference type="GO" id="GO:0071006">
    <property type="term" value="C:U2-type catalytic step 1 spliceosome"/>
    <property type="evidence" value="ECO:0007669"/>
    <property type="project" value="TreeGrafter"/>
</dbReference>
<evidence type="ECO:0000256" key="11">
    <source>
        <dbReference type="ARBA" id="ARBA00023187"/>
    </source>
</evidence>
<name>G0TS43_TRYVY</name>
<evidence type="ECO:0000256" key="14">
    <source>
        <dbReference type="RuleBase" id="RU367101"/>
    </source>
</evidence>
<dbReference type="SMART" id="SM00320">
    <property type="entry name" value="WD40"/>
    <property type="match status" value="5"/>
</dbReference>
<dbReference type="InterPro" id="IPR013915">
    <property type="entry name" value="Prp19_cc"/>
</dbReference>
<dbReference type="SUPFAM" id="SSF57850">
    <property type="entry name" value="RING/U-box"/>
    <property type="match status" value="1"/>
</dbReference>
<dbReference type="Pfam" id="PF08606">
    <property type="entry name" value="Prp19"/>
    <property type="match status" value="1"/>
</dbReference>
<dbReference type="CDD" id="cd16656">
    <property type="entry name" value="RING-Ubox_PRP19"/>
    <property type="match status" value="1"/>
</dbReference>
<comment type="subunit">
    <text evidence="14">Homotetramer.</text>
</comment>
<evidence type="ECO:0000256" key="10">
    <source>
        <dbReference type="ARBA" id="ARBA00022786"/>
    </source>
</evidence>
<dbReference type="InterPro" id="IPR038959">
    <property type="entry name" value="Prp19"/>
</dbReference>
<dbReference type="InterPro" id="IPR036322">
    <property type="entry name" value="WD40_repeat_dom_sf"/>
</dbReference>
<dbReference type="InterPro" id="IPR015943">
    <property type="entry name" value="WD40/YVTN_repeat-like_dom_sf"/>
</dbReference>
<proteinExistence type="inferred from homology"/>
<dbReference type="GO" id="GO:0000974">
    <property type="term" value="C:Prp19 complex"/>
    <property type="evidence" value="ECO:0007669"/>
    <property type="project" value="UniProtKB-UniRule"/>
</dbReference>
<reference evidence="16" key="1">
    <citation type="journal article" date="2012" name="Proc. Natl. Acad. Sci. U.S.A.">
        <title>Antigenic diversity is generated by distinct evolutionary mechanisms in African trypanosome species.</title>
        <authorList>
            <person name="Jackson A.P."/>
            <person name="Berry A."/>
            <person name="Aslett M."/>
            <person name="Allison H.C."/>
            <person name="Burton P."/>
            <person name="Vavrova-Anderson J."/>
            <person name="Brown R."/>
            <person name="Browne H."/>
            <person name="Corton N."/>
            <person name="Hauser H."/>
            <person name="Gamble J."/>
            <person name="Gilderthorp R."/>
            <person name="Marcello L."/>
            <person name="McQuillan J."/>
            <person name="Otto T.D."/>
            <person name="Quail M.A."/>
            <person name="Sanders M.J."/>
            <person name="van Tonder A."/>
            <person name="Ginger M.L."/>
            <person name="Field M.C."/>
            <person name="Barry J.D."/>
            <person name="Hertz-Fowler C."/>
            <person name="Berriman M."/>
        </authorList>
    </citation>
    <scope>NUCLEOTIDE SEQUENCE</scope>
    <source>
        <strain evidence="16">Y486</strain>
    </source>
</reference>
<keyword evidence="6 14" id="KW-0808">Transferase</keyword>
<dbReference type="InterPro" id="IPR055340">
    <property type="entry name" value="RING-Ubox_PRP19"/>
</dbReference>
<evidence type="ECO:0000256" key="13">
    <source>
        <dbReference type="ARBA" id="ARBA00023242"/>
    </source>
</evidence>
<dbReference type="EMBL" id="HE573018">
    <property type="protein sequence ID" value="CCC46767.1"/>
    <property type="molecule type" value="Genomic_DNA"/>
</dbReference>
<keyword evidence="4" id="KW-0853">WD repeat</keyword>